<evidence type="ECO:0000313" key="3">
    <source>
        <dbReference type="EMBL" id="CAI6101099.1"/>
    </source>
</evidence>
<feature type="region of interest" description="Disordered" evidence="1">
    <location>
        <begin position="35"/>
        <end position="61"/>
    </location>
</feature>
<dbReference type="PANTHER" id="PTHR38790:SF4">
    <property type="entry name" value="2EXR DOMAIN-CONTAINING PROTEIN"/>
    <property type="match status" value="1"/>
</dbReference>
<dbReference type="Proteomes" id="UP001160390">
    <property type="component" value="Unassembled WGS sequence"/>
</dbReference>
<keyword evidence="4" id="KW-1185">Reference proteome</keyword>
<evidence type="ECO:0000259" key="2">
    <source>
        <dbReference type="Pfam" id="PF24864"/>
    </source>
</evidence>
<sequence length="435" mass="49959">MKTTKSPAIVALIAMAPLGTSTIAWLRERRPFKSPPPPMPYLPAERPRPLTPSSPVRTGANESPLFNQLPYDVLQAILRSAFADYVLHIELDYDHPMIPLKNPANRHGARNGGRYWQQSEKPPHTQSDYFVRVEKWRSKRWQWWSCVCHRSHAPFASIRGTHWAGWCSGDDAWYDACKFGVCDYCEIIPGVCPQKCQIEIMGWLLSCHQAYCLGIKILYSMNTFHLSNPELILNLPRLLLPSRLAAITSLEMLWKIHPFREEDDHDPPYSDYEMFLTLAQKIPIIFKGLRNLYLSLQGDLYMGNGIDYEGDSKQKFTLVEDHLMKPLEAMIRKLSCIKICVIALPSSCYGPEKCVAMENGSLIFERRSIDGQQEKRREELWRELGECSSPGFHGYWIQLGHRDLRIPEMGCGIGSAPVPKDHPLNVLYELYRSPW</sequence>
<accession>A0AA35VLK4</accession>
<feature type="domain" description="DUF7730" evidence="2">
    <location>
        <begin position="190"/>
        <end position="333"/>
    </location>
</feature>
<dbReference type="Pfam" id="PF24864">
    <property type="entry name" value="DUF7730"/>
    <property type="match status" value="1"/>
</dbReference>
<evidence type="ECO:0000256" key="1">
    <source>
        <dbReference type="SAM" id="MobiDB-lite"/>
    </source>
</evidence>
<evidence type="ECO:0000313" key="4">
    <source>
        <dbReference type="Proteomes" id="UP001160390"/>
    </source>
</evidence>
<reference evidence="3" key="1">
    <citation type="submission" date="2023-01" db="EMBL/GenBank/DDBJ databases">
        <authorList>
            <person name="Piombo E."/>
        </authorList>
    </citation>
    <scope>NUCLEOTIDE SEQUENCE</scope>
</reference>
<dbReference type="InterPro" id="IPR056632">
    <property type="entry name" value="DUF7730"/>
</dbReference>
<feature type="compositionally biased region" description="Polar residues" evidence="1">
    <location>
        <begin position="51"/>
        <end position="61"/>
    </location>
</feature>
<proteinExistence type="predicted"/>
<comment type="caution">
    <text evidence="3">The sequence shown here is derived from an EMBL/GenBank/DDBJ whole genome shotgun (WGS) entry which is preliminary data.</text>
</comment>
<dbReference type="PANTHER" id="PTHR38790">
    <property type="entry name" value="2EXR DOMAIN-CONTAINING PROTEIN-RELATED"/>
    <property type="match status" value="1"/>
</dbReference>
<organism evidence="3 4">
    <name type="scientific">Clonostachys chloroleuca</name>
    <dbReference type="NCBI Taxonomy" id="1926264"/>
    <lineage>
        <taxon>Eukaryota</taxon>
        <taxon>Fungi</taxon>
        <taxon>Dikarya</taxon>
        <taxon>Ascomycota</taxon>
        <taxon>Pezizomycotina</taxon>
        <taxon>Sordariomycetes</taxon>
        <taxon>Hypocreomycetidae</taxon>
        <taxon>Hypocreales</taxon>
        <taxon>Bionectriaceae</taxon>
        <taxon>Clonostachys</taxon>
    </lineage>
</organism>
<dbReference type="EMBL" id="CABFNP030001360">
    <property type="protein sequence ID" value="CAI6101099.1"/>
    <property type="molecule type" value="Genomic_DNA"/>
</dbReference>
<protein>
    <recommendedName>
        <fullName evidence="2">DUF7730 domain-containing protein</fullName>
    </recommendedName>
</protein>
<gene>
    <name evidence="3" type="ORF">CCHLO57077_00006335</name>
</gene>
<name>A0AA35VLK4_9HYPO</name>
<dbReference type="AlphaFoldDB" id="A0AA35VLK4"/>